<keyword evidence="5" id="KW-0249">Electron transport</keyword>
<dbReference type="AlphaFoldDB" id="A0A1G8S1J7"/>
<sequence length="243" mass="26475">MNVISGDFTGQSHVSPILSQAGSRPDWDSSLPDDAVARIWKPSKSAMTSGRTRTKGWKMSFPRRTGPWLEPLMGWTGGDDTIQQIDLSFPTLEAAIRHAKRLGVAYEVHLPAGEAARRAARARDRQAGLWSDATLSRLGLSEMRQTYRDAMAGAKRRGDPKGGDDGRSPIEVASDASLSLEARRSILMNWAYTEYLQDVASTEGMPENQRASQFAEVERALLALEAAVAADGLYPSVEEGRAA</sequence>
<evidence type="ECO:0000256" key="7">
    <source>
        <dbReference type="SAM" id="MobiDB-lite"/>
    </source>
</evidence>
<reference evidence="8 9" key="1">
    <citation type="submission" date="2016-10" db="EMBL/GenBank/DDBJ databases">
        <authorList>
            <person name="de Groot N.N."/>
        </authorList>
    </citation>
    <scope>NUCLEOTIDE SEQUENCE [LARGE SCALE GENOMIC DNA]</scope>
    <source>
        <strain evidence="8 9">DSM 26424</strain>
    </source>
</reference>
<comment type="subcellular location">
    <subcellularLocation>
        <location evidence="1">Membrane</location>
    </subcellularLocation>
</comment>
<dbReference type="PANTHER" id="PTHR12219">
    <property type="entry name" value="NADH-UBIQUINONE OXIDOREDUCTASE"/>
    <property type="match status" value="1"/>
</dbReference>
<feature type="region of interest" description="Disordered" evidence="7">
    <location>
        <begin position="151"/>
        <end position="170"/>
    </location>
</feature>
<organism evidence="8 9">
    <name type="scientific">Salipiger marinus</name>
    <dbReference type="NCBI Taxonomy" id="555512"/>
    <lineage>
        <taxon>Bacteria</taxon>
        <taxon>Pseudomonadati</taxon>
        <taxon>Pseudomonadota</taxon>
        <taxon>Alphaproteobacteria</taxon>
        <taxon>Rhodobacterales</taxon>
        <taxon>Roseobacteraceae</taxon>
        <taxon>Salipiger</taxon>
    </lineage>
</organism>
<dbReference type="Gene3D" id="3.30.160.190">
    <property type="entry name" value="atu1810 like domain"/>
    <property type="match status" value="1"/>
</dbReference>
<dbReference type="GO" id="GO:0022900">
    <property type="term" value="P:electron transport chain"/>
    <property type="evidence" value="ECO:0007669"/>
    <property type="project" value="InterPro"/>
</dbReference>
<accession>A0A1G8S1J7</accession>
<dbReference type="RefSeq" id="WP_082033237.1">
    <property type="nucleotide sequence ID" value="NZ_FNEJ01000022.1"/>
</dbReference>
<keyword evidence="2" id="KW-0813">Transport</keyword>
<name>A0A1G8S1J7_9RHOB</name>
<dbReference type="EMBL" id="FNEJ01000022">
    <property type="protein sequence ID" value="SDJ23012.1"/>
    <property type="molecule type" value="Genomic_DNA"/>
</dbReference>
<gene>
    <name evidence="8" type="ORF">SAMN04487993_102285</name>
</gene>
<evidence type="ECO:0000256" key="5">
    <source>
        <dbReference type="ARBA" id="ARBA00022982"/>
    </source>
</evidence>
<evidence type="ECO:0000313" key="8">
    <source>
        <dbReference type="EMBL" id="SDJ23012.1"/>
    </source>
</evidence>
<dbReference type="OrthoDB" id="7267013at2"/>
<evidence type="ECO:0000313" key="9">
    <source>
        <dbReference type="Proteomes" id="UP000199093"/>
    </source>
</evidence>
<feature type="region of interest" description="Disordered" evidence="7">
    <location>
        <begin position="41"/>
        <end position="60"/>
    </location>
</feature>
<dbReference type="InterPro" id="IPR038532">
    <property type="entry name" value="NDUFS4-like_sf"/>
</dbReference>
<proteinExistence type="predicted"/>
<keyword evidence="9" id="KW-1185">Reference proteome</keyword>
<keyword evidence="6" id="KW-0472">Membrane</keyword>
<evidence type="ECO:0000256" key="3">
    <source>
        <dbReference type="ARBA" id="ARBA00022660"/>
    </source>
</evidence>
<dbReference type="PANTHER" id="PTHR12219:SF8">
    <property type="entry name" value="NADH DEHYDROGENASE [UBIQUINONE] IRON-SULFUR PROTEIN 4, MITOCHONDRIAL"/>
    <property type="match status" value="1"/>
</dbReference>
<evidence type="ECO:0000256" key="6">
    <source>
        <dbReference type="ARBA" id="ARBA00023136"/>
    </source>
</evidence>
<feature type="compositionally biased region" description="Basic and acidic residues" evidence="7">
    <location>
        <begin position="156"/>
        <end position="168"/>
    </location>
</feature>
<dbReference type="InterPro" id="IPR006885">
    <property type="entry name" value="NADH_UbQ_FeS_4_mit-like"/>
</dbReference>
<evidence type="ECO:0000256" key="1">
    <source>
        <dbReference type="ARBA" id="ARBA00004370"/>
    </source>
</evidence>
<keyword evidence="3" id="KW-0679">Respiratory chain</keyword>
<dbReference type="Pfam" id="PF04800">
    <property type="entry name" value="NDUS4"/>
    <property type="match status" value="1"/>
</dbReference>
<evidence type="ECO:0000256" key="4">
    <source>
        <dbReference type="ARBA" id="ARBA00022946"/>
    </source>
</evidence>
<dbReference type="STRING" id="555512.SAMN04487993_102285"/>
<protein>
    <submittedName>
        <fullName evidence="8">ETC complex I subunit conserved region</fullName>
    </submittedName>
</protein>
<keyword evidence="4" id="KW-0809">Transit peptide</keyword>
<dbReference type="GO" id="GO:0016020">
    <property type="term" value="C:membrane"/>
    <property type="evidence" value="ECO:0007669"/>
    <property type="project" value="UniProtKB-SubCell"/>
</dbReference>
<dbReference type="Proteomes" id="UP000199093">
    <property type="component" value="Unassembled WGS sequence"/>
</dbReference>
<evidence type="ECO:0000256" key="2">
    <source>
        <dbReference type="ARBA" id="ARBA00022448"/>
    </source>
</evidence>